<organism evidence="1 2">
    <name type="scientific">Vespula squamosa</name>
    <name type="common">Southern yellow jacket</name>
    <name type="synonym">Wasp</name>
    <dbReference type="NCBI Taxonomy" id="30214"/>
    <lineage>
        <taxon>Eukaryota</taxon>
        <taxon>Metazoa</taxon>
        <taxon>Ecdysozoa</taxon>
        <taxon>Arthropoda</taxon>
        <taxon>Hexapoda</taxon>
        <taxon>Insecta</taxon>
        <taxon>Pterygota</taxon>
        <taxon>Neoptera</taxon>
        <taxon>Endopterygota</taxon>
        <taxon>Hymenoptera</taxon>
        <taxon>Apocrita</taxon>
        <taxon>Aculeata</taxon>
        <taxon>Vespoidea</taxon>
        <taxon>Vespidae</taxon>
        <taxon>Vespinae</taxon>
        <taxon>Vespula</taxon>
    </lineage>
</organism>
<gene>
    <name evidence="1" type="ORF">V1478_013602</name>
</gene>
<sequence length="96" mass="9596">MSEVLHEVFPLPLVGDGVLVEDLGHDHGYDDGQGRVKRRFGWARMGAHLRDDERPGVVVISVIGAGAGGGGGGGDVGVAAAAAAIAVALASAKPKS</sequence>
<dbReference type="AlphaFoldDB" id="A0ABD2A6D4"/>
<keyword evidence="2" id="KW-1185">Reference proteome</keyword>
<protein>
    <submittedName>
        <fullName evidence="1">Uncharacterized protein</fullName>
    </submittedName>
</protein>
<name>A0ABD2A6D4_VESSQ</name>
<dbReference type="EMBL" id="JAUDFV010000154">
    <property type="protein sequence ID" value="KAL2715926.1"/>
    <property type="molecule type" value="Genomic_DNA"/>
</dbReference>
<comment type="caution">
    <text evidence="1">The sequence shown here is derived from an EMBL/GenBank/DDBJ whole genome shotgun (WGS) entry which is preliminary data.</text>
</comment>
<evidence type="ECO:0000313" key="2">
    <source>
        <dbReference type="Proteomes" id="UP001607302"/>
    </source>
</evidence>
<dbReference type="Proteomes" id="UP001607302">
    <property type="component" value="Unassembled WGS sequence"/>
</dbReference>
<evidence type="ECO:0000313" key="1">
    <source>
        <dbReference type="EMBL" id="KAL2715926.1"/>
    </source>
</evidence>
<reference evidence="1 2" key="1">
    <citation type="journal article" date="2024" name="Ann. Entomol. Soc. Am.">
        <title>Genomic analyses of the southern and eastern yellowjacket wasps (Hymenoptera: Vespidae) reveal evolutionary signatures of social life.</title>
        <authorList>
            <person name="Catto M.A."/>
            <person name="Caine P.B."/>
            <person name="Orr S.E."/>
            <person name="Hunt B.G."/>
            <person name="Goodisman M.A.D."/>
        </authorList>
    </citation>
    <scope>NUCLEOTIDE SEQUENCE [LARGE SCALE GENOMIC DNA]</scope>
    <source>
        <strain evidence="1">233</strain>
        <tissue evidence="1">Head and thorax</tissue>
    </source>
</reference>
<accession>A0ABD2A6D4</accession>
<proteinExistence type="predicted"/>